<keyword evidence="1" id="KW-0560">Oxidoreductase</keyword>
<dbReference type="OrthoDB" id="8901155at2"/>
<evidence type="ECO:0000256" key="1">
    <source>
        <dbReference type="ARBA" id="ARBA00023002"/>
    </source>
</evidence>
<protein>
    <submittedName>
        <fullName evidence="4">Flavin reductase (DIM6/NTAB) family NADH-FMN oxidoreductase RutF</fullName>
    </submittedName>
</protein>
<reference evidence="4 5" key="1">
    <citation type="submission" date="2019-02" db="EMBL/GenBank/DDBJ databases">
        <title>Sequencing the genomes of 1000 actinobacteria strains.</title>
        <authorList>
            <person name="Klenk H.-P."/>
        </authorList>
    </citation>
    <scope>NUCLEOTIDE SEQUENCE [LARGE SCALE GENOMIC DNA]</scope>
    <source>
        <strain evidence="4 5">DSM 17364</strain>
    </source>
</reference>
<accession>A0A4Q8ADJ1</accession>
<dbReference type="InterPro" id="IPR002563">
    <property type="entry name" value="Flavin_Rdtase-like_dom"/>
</dbReference>
<dbReference type="GO" id="GO:0006208">
    <property type="term" value="P:pyrimidine nucleobase catabolic process"/>
    <property type="evidence" value="ECO:0007669"/>
    <property type="project" value="TreeGrafter"/>
</dbReference>
<dbReference type="PANTHER" id="PTHR30466:SF1">
    <property type="entry name" value="FMN REDUCTASE (NADH) RUTF"/>
    <property type="match status" value="1"/>
</dbReference>
<dbReference type="InterPro" id="IPR050268">
    <property type="entry name" value="NADH-dep_flavin_reductase"/>
</dbReference>
<dbReference type="PANTHER" id="PTHR30466">
    <property type="entry name" value="FLAVIN REDUCTASE"/>
    <property type="match status" value="1"/>
</dbReference>
<dbReference type="EMBL" id="SHLA01000001">
    <property type="protein sequence ID" value="RZU62268.1"/>
    <property type="molecule type" value="Genomic_DNA"/>
</dbReference>
<dbReference type="Pfam" id="PF01613">
    <property type="entry name" value="Flavin_Reduct"/>
    <property type="match status" value="1"/>
</dbReference>
<dbReference type="InterPro" id="IPR012349">
    <property type="entry name" value="Split_barrel_FMN-bd"/>
</dbReference>
<dbReference type="Proteomes" id="UP000292685">
    <property type="component" value="Unassembled WGS sequence"/>
</dbReference>
<evidence type="ECO:0000259" key="3">
    <source>
        <dbReference type="SMART" id="SM00903"/>
    </source>
</evidence>
<evidence type="ECO:0000313" key="5">
    <source>
        <dbReference type="Proteomes" id="UP000292685"/>
    </source>
</evidence>
<name>A0A4Q8ADJ1_9MICC</name>
<evidence type="ECO:0000313" key="4">
    <source>
        <dbReference type="EMBL" id="RZU62268.1"/>
    </source>
</evidence>
<dbReference type="AlphaFoldDB" id="A0A4Q8ADJ1"/>
<feature type="domain" description="Flavin reductase like" evidence="3">
    <location>
        <begin position="33"/>
        <end position="174"/>
    </location>
</feature>
<feature type="compositionally biased region" description="Polar residues" evidence="2">
    <location>
        <begin position="1"/>
        <end position="10"/>
    </location>
</feature>
<organism evidence="4 5">
    <name type="scientific">Zhihengliuella halotolerans</name>
    <dbReference type="NCBI Taxonomy" id="370736"/>
    <lineage>
        <taxon>Bacteria</taxon>
        <taxon>Bacillati</taxon>
        <taxon>Actinomycetota</taxon>
        <taxon>Actinomycetes</taxon>
        <taxon>Micrococcales</taxon>
        <taxon>Micrococcaceae</taxon>
        <taxon>Zhihengliuella</taxon>
    </lineage>
</organism>
<dbReference type="SMART" id="SM00903">
    <property type="entry name" value="Flavin_Reduct"/>
    <property type="match status" value="1"/>
</dbReference>
<keyword evidence="5" id="KW-1185">Reference proteome</keyword>
<dbReference type="SUPFAM" id="SSF50475">
    <property type="entry name" value="FMN-binding split barrel"/>
    <property type="match status" value="1"/>
</dbReference>
<evidence type="ECO:0000256" key="2">
    <source>
        <dbReference type="SAM" id="MobiDB-lite"/>
    </source>
</evidence>
<comment type="caution">
    <text evidence="4">The sequence shown here is derived from an EMBL/GenBank/DDBJ whole genome shotgun (WGS) entry which is preliminary data.</text>
</comment>
<dbReference type="Gene3D" id="2.30.110.10">
    <property type="entry name" value="Electron Transport, Fmn-binding Protein, Chain A"/>
    <property type="match status" value="1"/>
</dbReference>
<dbReference type="RefSeq" id="WP_102157753.1">
    <property type="nucleotide sequence ID" value="NZ_PGGT01000010.1"/>
</dbReference>
<dbReference type="GO" id="GO:0042602">
    <property type="term" value="F:riboflavin reductase (NADPH) activity"/>
    <property type="evidence" value="ECO:0007669"/>
    <property type="project" value="TreeGrafter"/>
</dbReference>
<proteinExistence type="predicted"/>
<dbReference type="GO" id="GO:0010181">
    <property type="term" value="F:FMN binding"/>
    <property type="evidence" value="ECO:0007669"/>
    <property type="project" value="InterPro"/>
</dbReference>
<sequence>MTAPTASAADSTLPGAEPQHPLHVTNELFRIAFRHHPAGVAIVTAANPDPVGITASSVASVSADPPALSFSVSGGRSAGRVAEADTVVVHLMDAAHVDTVTAYATTGTERFAEGTWEPAVTGEPVLKDAPWALRCKVIERVPVGSSILVAAEVLEILRGEHSEPLVYHNRAFHRLTETSLIQSRDAG</sequence>
<feature type="region of interest" description="Disordered" evidence="2">
    <location>
        <begin position="1"/>
        <end position="20"/>
    </location>
</feature>
<gene>
    <name evidence="4" type="ORF">EV380_1861</name>
</gene>